<dbReference type="AlphaFoldDB" id="A0AAE1T3P6"/>
<dbReference type="Pfam" id="PF23467">
    <property type="entry name" value="WWE_5"/>
    <property type="match status" value="1"/>
</dbReference>
<sequence length="258" mass="29111">MQYCGFGLIDYFDCGSWYIRFHEILGVPPTSWFLCSCLPVRQSTILPSGGNWMDLKPSIALVLFLLGNFSLNVRPCEEACSRVEVNGSKTLLNFLHMLQLGMDSGSHQPIAWIDVSGKCFFPEIVTDDELYGCRYYGAESQGCNDINVRLEIELHELYDEPSGESNAILEQERSHDNAANHYDFRVISLDRGDANVQYAWLPCVGWVVYYEPLKIEHEYGTGMHLIPANGTPGSDDDCIALNVRIVLLILWMADELRG</sequence>
<gene>
    <name evidence="2" type="ORF">Sango_2943100</name>
</gene>
<comment type="caution">
    <text evidence="2">The sequence shown here is derived from an EMBL/GenBank/DDBJ whole genome shotgun (WGS) entry which is preliminary data.</text>
</comment>
<name>A0AAE1T3P6_9LAMI</name>
<dbReference type="InterPro" id="IPR057823">
    <property type="entry name" value="WWE_RCD1"/>
</dbReference>
<dbReference type="InterPro" id="IPR044964">
    <property type="entry name" value="RCD1/SRO1-5"/>
</dbReference>
<dbReference type="PANTHER" id="PTHR32263:SF41">
    <property type="entry name" value="INACTIVE POLY [ADP-RIBOSE] POLYMERASE RCD1-LIKE ISOFORM X1"/>
    <property type="match status" value="1"/>
</dbReference>
<evidence type="ECO:0000313" key="3">
    <source>
        <dbReference type="Proteomes" id="UP001289374"/>
    </source>
</evidence>
<reference evidence="2" key="2">
    <citation type="journal article" date="2024" name="Plant">
        <title>Genomic evolution and insights into agronomic trait innovations of Sesamum species.</title>
        <authorList>
            <person name="Miao H."/>
            <person name="Wang L."/>
            <person name="Qu L."/>
            <person name="Liu H."/>
            <person name="Sun Y."/>
            <person name="Le M."/>
            <person name="Wang Q."/>
            <person name="Wei S."/>
            <person name="Zheng Y."/>
            <person name="Lin W."/>
            <person name="Duan Y."/>
            <person name="Cao H."/>
            <person name="Xiong S."/>
            <person name="Wang X."/>
            <person name="Wei L."/>
            <person name="Li C."/>
            <person name="Ma Q."/>
            <person name="Ju M."/>
            <person name="Zhao R."/>
            <person name="Li G."/>
            <person name="Mu C."/>
            <person name="Tian Q."/>
            <person name="Mei H."/>
            <person name="Zhang T."/>
            <person name="Gao T."/>
            <person name="Zhang H."/>
        </authorList>
    </citation>
    <scope>NUCLEOTIDE SEQUENCE</scope>
    <source>
        <strain evidence="2">K16</strain>
    </source>
</reference>
<organism evidence="2 3">
    <name type="scientific">Sesamum angolense</name>
    <dbReference type="NCBI Taxonomy" id="2727404"/>
    <lineage>
        <taxon>Eukaryota</taxon>
        <taxon>Viridiplantae</taxon>
        <taxon>Streptophyta</taxon>
        <taxon>Embryophyta</taxon>
        <taxon>Tracheophyta</taxon>
        <taxon>Spermatophyta</taxon>
        <taxon>Magnoliopsida</taxon>
        <taxon>eudicotyledons</taxon>
        <taxon>Gunneridae</taxon>
        <taxon>Pentapetalae</taxon>
        <taxon>asterids</taxon>
        <taxon>lamiids</taxon>
        <taxon>Lamiales</taxon>
        <taxon>Pedaliaceae</taxon>
        <taxon>Sesamum</taxon>
    </lineage>
</organism>
<feature type="domain" description="RCD1 WWE" evidence="1">
    <location>
        <begin position="77"/>
        <end position="121"/>
    </location>
</feature>
<dbReference type="PANTHER" id="PTHR32263">
    <property type="entry name" value="INACTIVE POLY [ADP-RIBOSE] POLYMERASE SRO4-RELATED"/>
    <property type="match status" value="1"/>
</dbReference>
<evidence type="ECO:0000313" key="2">
    <source>
        <dbReference type="EMBL" id="KAK4381703.1"/>
    </source>
</evidence>
<reference evidence="2" key="1">
    <citation type="submission" date="2020-06" db="EMBL/GenBank/DDBJ databases">
        <authorList>
            <person name="Li T."/>
            <person name="Hu X."/>
            <person name="Zhang T."/>
            <person name="Song X."/>
            <person name="Zhang H."/>
            <person name="Dai N."/>
            <person name="Sheng W."/>
            <person name="Hou X."/>
            <person name="Wei L."/>
        </authorList>
    </citation>
    <scope>NUCLEOTIDE SEQUENCE</scope>
    <source>
        <strain evidence="2">K16</strain>
        <tissue evidence="2">Leaf</tissue>
    </source>
</reference>
<proteinExistence type="predicted"/>
<evidence type="ECO:0000259" key="1">
    <source>
        <dbReference type="Pfam" id="PF23467"/>
    </source>
</evidence>
<accession>A0AAE1T3P6</accession>
<keyword evidence="3" id="KW-1185">Reference proteome</keyword>
<dbReference type="EMBL" id="JACGWL010000826">
    <property type="protein sequence ID" value="KAK4381703.1"/>
    <property type="molecule type" value="Genomic_DNA"/>
</dbReference>
<dbReference type="Proteomes" id="UP001289374">
    <property type="component" value="Unassembled WGS sequence"/>
</dbReference>
<protein>
    <submittedName>
        <fullName evidence="2">Inactive poly [ADP-ribose] polymerase SRO1</fullName>
    </submittedName>
</protein>